<dbReference type="InterPro" id="IPR013578">
    <property type="entry name" value="Peptidase_M16C_assoc"/>
</dbReference>
<dbReference type="SUPFAM" id="SSF63411">
    <property type="entry name" value="LuxS/MPP-like metallohydrolase"/>
    <property type="match status" value="4"/>
</dbReference>
<dbReference type="InterPro" id="IPR007863">
    <property type="entry name" value="Peptidase_M16_C"/>
</dbReference>
<dbReference type="Pfam" id="PF00675">
    <property type="entry name" value="Peptidase_M16"/>
    <property type="match status" value="1"/>
</dbReference>
<dbReference type="PANTHER" id="PTHR43016">
    <property type="entry name" value="PRESEQUENCE PROTEASE"/>
    <property type="match status" value="1"/>
</dbReference>
<dbReference type="Pfam" id="PF08367">
    <property type="entry name" value="M16C_assoc"/>
    <property type="match status" value="1"/>
</dbReference>
<organism evidence="2 3">
    <name type="scientific">Keguizhuia sedimenti</name>
    <dbReference type="NCBI Taxonomy" id="3064264"/>
    <lineage>
        <taxon>Bacteria</taxon>
        <taxon>Pseudomonadati</taxon>
        <taxon>Pseudomonadota</taxon>
        <taxon>Betaproteobacteria</taxon>
        <taxon>Burkholderiales</taxon>
        <taxon>Oxalobacteraceae</taxon>
        <taxon>Keguizhuia</taxon>
    </lineage>
</organism>
<evidence type="ECO:0000313" key="2">
    <source>
        <dbReference type="EMBL" id="MDQ9170708.1"/>
    </source>
</evidence>
<dbReference type="InterPro" id="IPR011765">
    <property type="entry name" value="Pept_M16_N"/>
</dbReference>
<dbReference type="InterPro" id="IPR055130">
    <property type="entry name" value="PreP_C"/>
</dbReference>
<dbReference type="Gene3D" id="3.30.830.10">
    <property type="entry name" value="Metalloenzyme, LuxS/M16 peptidase-like"/>
    <property type="match status" value="4"/>
</dbReference>
<reference evidence="2 3" key="1">
    <citation type="submission" date="2023-08" db="EMBL/GenBank/DDBJ databases">
        <title>Oxalobacteraceae gen .nov., isolated from river sludge outside the plant.</title>
        <authorList>
            <person name="Zhao S.Y."/>
        </authorList>
    </citation>
    <scope>NUCLEOTIDE SEQUENCE [LARGE SCALE GENOMIC DNA]</scope>
    <source>
        <strain evidence="2 3">R-40</strain>
    </source>
</reference>
<dbReference type="Proteomes" id="UP001225596">
    <property type="component" value="Unassembled WGS sequence"/>
</dbReference>
<dbReference type="InterPro" id="IPR011249">
    <property type="entry name" value="Metalloenz_LuxS/M16"/>
</dbReference>
<proteinExistence type="predicted"/>
<dbReference type="RefSeq" id="WP_338436646.1">
    <property type="nucleotide sequence ID" value="NZ_JAUYVH010000005.1"/>
</dbReference>
<dbReference type="PANTHER" id="PTHR43016:SF13">
    <property type="entry name" value="PRESEQUENCE PROTEASE, MITOCHONDRIAL"/>
    <property type="match status" value="1"/>
</dbReference>
<gene>
    <name evidence="2" type="ORF">Q8A64_09840</name>
</gene>
<dbReference type="Pfam" id="PF22516">
    <property type="entry name" value="PreP_C"/>
    <property type="match status" value="1"/>
</dbReference>
<comment type="caution">
    <text evidence="2">The sequence shown here is derived from an EMBL/GenBank/DDBJ whole genome shotgun (WGS) entry which is preliminary data.</text>
</comment>
<accession>A0ABU1BQY5</accession>
<dbReference type="SMART" id="SM01264">
    <property type="entry name" value="M16C_associated"/>
    <property type="match status" value="1"/>
</dbReference>
<evidence type="ECO:0000259" key="1">
    <source>
        <dbReference type="SMART" id="SM01264"/>
    </source>
</evidence>
<protein>
    <submittedName>
        <fullName evidence="2">Insulinase family protein</fullName>
    </submittedName>
</protein>
<dbReference type="EMBL" id="JAUYVH010000005">
    <property type="protein sequence ID" value="MDQ9170708.1"/>
    <property type="molecule type" value="Genomic_DNA"/>
</dbReference>
<sequence>MAFIETRSRHINTMQAVLKEYEESSTGARHIHLATDDPEMVFLVAFPTVPDKSDGRAHILEHLALCGSARYPVRDPFFSMLRRSTSTFMNAMTYPDRTVYPFASTDPKDFFNLLGIYLDAAFFPRLDYLDFRQEGWRHTLEDGKLGYGGVVFNEMKGAFADPTRALAHAINEHLLKGTTYEFESGGDPLVIPSLTYDDLKAFHASHYHPSQAVFMTAGRVDPLTVQRVISEQVLDKLSGTAPRKMPELASAWTQPQETSIAVPSPTAEGDEHGIQLAWLMGEMADTMSYCRGHLLESGLIGDASAPVLHAMESAGYGRPSVMNGLDSGCRQMLFHIGMEGLTREQISMAKQRIWDALEKTAGRGVPQAVLQAALRDLRFSQREVRGGDTPYGLRKLLHALPLEMAGEDCMVALDSEATLRQLDEQIRDPEFFKSLVRELLESPTRLTVSVIPDAKYFDERQQAEEAALAKKQASLPQEEIARIKEECEALLARQRQPLNNEVLPRIRPEDVSPMPRALYALPAPQGPVLALPIASNGISYANVSYAVSSFPEEDWPWLDLYAELVPDLGVGKRTYEDAGGWRQQMVTEFDVKLEAEERIQSSGAAPGLNIRIAYSAKNVREEQAAIADVLSESIRAARFDEQERIAFLIDSIFENIVQELAEEGDQYASLAAEAPFSIRRRFEDSVEGLGALRFYRVLSKQIESEEGLQAICERLEALHQRIQSSAVQVVVAGMESDVQALAGMMDVPGTTPALNSEDSSAKSVQNPSHPANVALLAPGQVNHCYATWQVPQIGHPDAPVLSVLANLLTNGVLHQALREEGGAYGGRAKYVAQSGLFTMLSYRDPRLAGTYEDFMRAIAWAVESPLSREHIEEAIIGTIGELDKPYSPYQEAMIAWRMQQRGITQAMREQFRAGVLQCTDQELRDVAKKYLQNVKSSKAAFAGNGTQNLAGLERVDLLALAA</sequence>
<name>A0ABU1BQY5_9BURK</name>
<feature type="domain" description="Peptidase M16C associated" evidence="1">
    <location>
        <begin position="450"/>
        <end position="698"/>
    </location>
</feature>
<keyword evidence="3" id="KW-1185">Reference proteome</keyword>
<dbReference type="Pfam" id="PF05193">
    <property type="entry name" value="Peptidase_M16_C"/>
    <property type="match status" value="1"/>
</dbReference>
<evidence type="ECO:0000313" key="3">
    <source>
        <dbReference type="Proteomes" id="UP001225596"/>
    </source>
</evidence>